<feature type="compositionally biased region" description="Polar residues" evidence="1">
    <location>
        <begin position="595"/>
        <end position="604"/>
    </location>
</feature>
<reference evidence="2" key="1">
    <citation type="submission" date="2021-02" db="EMBL/GenBank/DDBJ databases">
        <authorList>
            <person name="Dougan E. K."/>
            <person name="Rhodes N."/>
            <person name="Thang M."/>
            <person name="Chan C."/>
        </authorList>
    </citation>
    <scope>NUCLEOTIDE SEQUENCE</scope>
</reference>
<protein>
    <submittedName>
        <fullName evidence="2">Uncharacterized protein</fullName>
    </submittedName>
</protein>
<dbReference type="AlphaFoldDB" id="A0A813GH13"/>
<accession>A0A813GH13</accession>
<dbReference type="Proteomes" id="UP000654075">
    <property type="component" value="Unassembled WGS sequence"/>
</dbReference>
<proteinExistence type="predicted"/>
<comment type="caution">
    <text evidence="2">The sequence shown here is derived from an EMBL/GenBank/DDBJ whole genome shotgun (WGS) entry which is preliminary data.</text>
</comment>
<evidence type="ECO:0000313" key="2">
    <source>
        <dbReference type="EMBL" id="CAE8624527.1"/>
    </source>
</evidence>
<evidence type="ECO:0000256" key="1">
    <source>
        <dbReference type="SAM" id="MobiDB-lite"/>
    </source>
</evidence>
<feature type="region of interest" description="Disordered" evidence="1">
    <location>
        <begin position="164"/>
        <end position="202"/>
    </location>
</feature>
<organism evidence="2 3">
    <name type="scientific">Polarella glacialis</name>
    <name type="common">Dinoflagellate</name>
    <dbReference type="NCBI Taxonomy" id="89957"/>
    <lineage>
        <taxon>Eukaryota</taxon>
        <taxon>Sar</taxon>
        <taxon>Alveolata</taxon>
        <taxon>Dinophyceae</taxon>
        <taxon>Suessiales</taxon>
        <taxon>Suessiaceae</taxon>
        <taxon>Polarella</taxon>
    </lineage>
</organism>
<feature type="region of interest" description="Disordered" evidence="1">
    <location>
        <begin position="567"/>
        <end position="615"/>
    </location>
</feature>
<feature type="region of interest" description="Disordered" evidence="1">
    <location>
        <begin position="1"/>
        <end position="23"/>
    </location>
</feature>
<gene>
    <name evidence="2" type="ORF">PGLA1383_LOCUS41640</name>
</gene>
<name>A0A813GH13_POLGL</name>
<keyword evidence="3" id="KW-1185">Reference proteome</keyword>
<sequence length="754" mass="83111">MPPEKRWRASVAAPSSSEATVEDWKTHPRLQKHVLRFLGSPDLGRVLLRYAAQAQQLDREKLLRIAVHVGAWVALLPWEQAAASPSGGEDASQPSPVQLLAQILRLRGRAKITDWLQGVLHLVALRLQDVRQNVQGQAAVPWRELRRSMPKTIWRDLRTRRPAIPACSESKEQQEPADQVPRLKRKPPLEQPEPAGAETESDMLHQSGGLAFDALLPSEMHQEISELGNQKAVRRFYRNAAAFSNANLEERARQVDGLEEQLVKAVSSESWDQLCSLVKEAAAALAGPRQKAALNEAAVPMTEEAKERLQANLQSKLRKLICKGLSYLDLSDAGTAWQLKPALSFMKLLIERFKVRGQLDEARAAKQWLLLQGVLTAEATKEAEPNLENYSKIPLTEASHGRVVIQTTTTVGGVYMPSRKIQDNPLVRKTVHDVLVTCNKCGVELRSSWVFDYRGKLRTVVPNNGHLPCGGRYVSVTGILLIRDTPVILDVCHHNNRRSKCVKCGGSDICIHQKQQFHCPLCLAAGCKYKKKVAQSEVREKTSELHGIAAGASFVVHEAVDRALQDSKPAGGGPGCEAVAAARGASHSRSDDSTNTKLESSQPEGSVKRSGVLKTTKDGVYTPSQKIQNDIHVRNTADDVILSCNKCGIELRSSWVFDYLGKVQTLVPNKGHSACGGKYAPRSAKVSIKLDDITHLDMCPHGSQRSKCVTCEGSEICAHKKRRYQCPLCFAIGFNKKHKARSDKGQDTLLVCCS</sequence>
<dbReference type="EMBL" id="CAJNNV010028414">
    <property type="protein sequence ID" value="CAE8624527.1"/>
    <property type="molecule type" value="Genomic_DNA"/>
</dbReference>
<evidence type="ECO:0000313" key="3">
    <source>
        <dbReference type="Proteomes" id="UP000654075"/>
    </source>
</evidence>